<evidence type="ECO:0000313" key="2">
    <source>
        <dbReference type="EMBL" id="KAJ8785299.1"/>
    </source>
</evidence>
<dbReference type="Proteomes" id="UP001159641">
    <property type="component" value="Unassembled WGS sequence"/>
</dbReference>
<accession>A0AB34H3L1</accession>
<dbReference type="AlphaFoldDB" id="A0AB34H3L1"/>
<proteinExistence type="predicted"/>
<sequence length="107" mass="12129">MEERDIKRRLPAGVPSQHQGTQLLGRRRNSEPEPHAPGGGGRQRALPHTLRPLWPSLSQWPRKVTWTRKWSSSRLHRWERGTGLRGRPAGGRTAAVSHLRRPGTQAL</sequence>
<protein>
    <submittedName>
        <fullName evidence="2">Uncharacterized protein</fullName>
    </submittedName>
</protein>
<gene>
    <name evidence="2" type="ORF">J1605_007409</name>
</gene>
<organism evidence="2 3">
    <name type="scientific">Eschrichtius robustus</name>
    <name type="common">California gray whale</name>
    <name type="synonym">Eschrichtius gibbosus</name>
    <dbReference type="NCBI Taxonomy" id="9764"/>
    <lineage>
        <taxon>Eukaryota</taxon>
        <taxon>Metazoa</taxon>
        <taxon>Chordata</taxon>
        <taxon>Craniata</taxon>
        <taxon>Vertebrata</taxon>
        <taxon>Euteleostomi</taxon>
        <taxon>Mammalia</taxon>
        <taxon>Eutheria</taxon>
        <taxon>Laurasiatheria</taxon>
        <taxon>Artiodactyla</taxon>
        <taxon>Whippomorpha</taxon>
        <taxon>Cetacea</taxon>
        <taxon>Mysticeti</taxon>
        <taxon>Eschrichtiidae</taxon>
        <taxon>Eschrichtius</taxon>
    </lineage>
</organism>
<evidence type="ECO:0000256" key="1">
    <source>
        <dbReference type="SAM" id="MobiDB-lite"/>
    </source>
</evidence>
<reference evidence="2 3" key="1">
    <citation type="submission" date="2022-11" db="EMBL/GenBank/DDBJ databases">
        <title>Whole genome sequence of Eschrichtius robustus ER-17-0199.</title>
        <authorList>
            <person name="Bruniche-Olsen A."/>
            <person name="Black A.N."/>
            <person name="Fields C.J."/>
            <person name="Walden K."/>
            <person name="Dewoody J.A."/>
        </authorList>
    </citation>
    <scope>NUCLEOTIDE SEQUENCE [LARGE SCALE GENOMIC DNA]</scope>
    <source>
        <strain evidence="2">ER-17-0199</strain>
        <tissue evidence="2">Blubber</tissue>
    </source>
</reference>
<evidence type="ECO:0000313" key="3">
    <source>
        <dbReference type="Proteomes" id="UP001159641"/>
    </source>
</evidence>
<feature type="region of interest" description="Disordered" evidence="1">
    <location>
        <begin position="81"/>
        <end position="107"/>
    </location>
</feature>
<keyword evidence="3" id="KW-1185">Reference proteome</keyword>
<dbReference type="EMBL" id="JAIQCJ010002020">
    <property type="protein sequence ID" value="KAJ8785299.1"/>
    <property type="molecule type" value="Genomic_DNA"/>
</dbReference>
<comment type="caution">
    <text evidence="2">The sequence shown here is derived from an EMBL/GenBank/DDBJ whole genome shotgun (WGS) entry which is preliminary data.</text>
</comment>
<name>A0AB34H3L1_ESCRO</name>
<feature type="region of interest" description="Disordered" evidence="1">
    <location>
        <begin position="1"/>
        <end position="50"/>
    </location>
</feature>